<dbReference type="AlphaFoldDB" id="A0A8S9YDI9"/>
<organism evidence="3 4">
    <name type="scientific">Paragonimus skrjabini miyazakii</name>
    <dbReference type="NCBI Taxonomy" id="59628"/>
    <lineage>
        <taxon>Eukaryota</taxon>
        <taxon>Metazoa</taxon>
        <taxon>Spiralia</taxon>
        <taxon>Lophotrochozoa</taxon>
        <taxon>Platyhelminthes</taxon>
        <taxon>Trematoda</taxon>
        <taxon>Digenea</taxon>
        <taxon>Plagiorchiida</taxon>
        <taxon>Troglotremata</taxon>
        <taxon>Troglotrematidae</taxon>
        <taxon>Paragonimus</taxon>
    </lineage>
</organism>
<dbReference type="Pfam" id="PF00168">
    <property type="entry name" value="C2"/>
    <property type="match status" value="2"/>
</dbReference>
<feature type="transmembrane region" description="Helical" evidence="1">
    <location>
        <begin position="30"/>
        <end position="57"/>
    </location>
</feature>
<proteinExistence type="predicted"/>
<protein>
    <recommendedName>
        <fullName evidence="2">C2 domain-containing protein</fullName>
    </recommendedName>
</protein>
<dbReference type="SUPFAM" id="SSF49562">
    <property type="entry name" value="C2 domain (Calcium/lipid-binding domain, CaLB)"/>
    <property type="match status" value="2"/>
</dbReference>
<dbReference type="PROSITE" id="PS50004">
    <property type="entry name" value="C2"/>
    <property type="match status" value="1"/>
</dbReference>
<sequence length="372" mass="42618">MIGATLMNSTQHSPVDMDLASAFHVPSLPIAIFLVVLISVICISAFTLIVLCVISKIRRLHIPKMKMKRLNSVYLNELDVDEGEKGAYGQLSYMFMFEKTLNTVHVVVLEATGLHSTCDTKSLDSYASIKLATSRHGKLLQLGKVYKTDVQRRTKLPRWNYRCSFEVTELDLAFVTLVFEILEYDSIGQDRSLGRLNVPLSKFSISDYTGIFYEGKGWLKPGEPRFEGLGELCVGLSYQPSANRLELFVYEARQLTIYNVLPIEQNYRLDIQAELRYRRKILGNFSTNSKTELVNPYFNEKHHFCLKEKFLNEAYLLFHLRVKRQLGRNSEVAALIIGPNSELTTGAKHWGEMLRSSPRTHVMWHTWIPKSL</sequence>
<keyword evidence="1" id="KW-1133">Transmembrane helix</keyword>
<keyword evidence="1" id="KW-0472">Membrane</keyword>
<reference evidence="3" key="1">
    <citation type="submission" date="2019-07" db="EMBL/GenBank/DDBJ databases">
        <title>Annotation for the trematode Paragonimus miyazaki's.</title>
        <authorList>
            <person name="Choi Y.-J."/>
        </authorList>
    </citation>
    <scope>NUCLEOTIDE SEQUENCE</scope>
    <source>
        <strain evidence="3">Japan</strain>
    </source>
</reference>
<dbReference type="InterPro" id="IPR000008">
    <property type="entry name" value="C2_dom"/>
</dbReference>
<dbReference type="OrthoDB" id="10259057at2759"/>
<evidence type="ECO:0000259" key="2">
    <source>
        <dbReference type="PROSITE" id="PS50004"/>
    </source>
</evidence>
<keyword evidence="1" id="KW-0812">Transmembrane</keyword>
<feature type="domain" description="C2" evidence="2">
    <location>
        <begin position="83"/>
        <end position="213"/>
    </location>
</feature>
<comment type="caution">
    <text evidence="3">The sequence shown here is derived from an EMBL/GenBank/DDBJ whole genome shotgun (WGS) entry which is preliminary data.</text>
</comment>
<dbReference type="Proteomes" id="UP000822476">
    <property type="component" value="Unassembled WGS sequence"/>
</dbReference>
<evidence type="ECO:0000313" key="3">
    <source>
        <dbReference type="EMBL" id="KAF7232640.1"/>
    </source>
</evidence>
<accession>A0A8S9YDI9</accession>
<dbReference type="PANTHER" id="PTHR10024">
    <property type="entry name" value="SYNAPTOTAGMIN"/>
    <property type="match status" value="1"/>
</dbReference>
<dbReference type="EMBL" id="JTDE01021660">
    <property type="protein sequence ID" value="KAF7232640.1"/>
    <property type="molecule type" value="Genomic_DNA"/>
</dbReference>
<dbReference type="Gene3D" id="2.60.40.150">
    <property type="entry name" value="C2 domain"/>
    <property type="match status" value="2"/>
</dbReference>
<name>A0A8S9YDI9_9TREM</name>
<dbReference type="SMART" id="SM00239">
    <property type="entry name" value="C2"/>
    <property type="match status" value="2"/>
</dbReference>
<dbReference type="CDD" id="cd00030">
    <property type="entry name" value="C2"/>
    <property type="match status" value="1"/>
</dbReference>
<dbReference type="InterPro" id="IPR035892">
    <property type="entry name" value="C2_domain_sf"/>
</dbReference>
<evidence type="ECO:0000313" key="4">
    <source>
        <dbReference type="Proteomes" id="UP000822476"/>
    </source>
</evidence>
<evidence type="ECO:0000256" key="1">
    <source>
        <dbReference type="SAM" id="Phobius"/>
    </source>
</evidence>
<keyword evidence="4" id="KW-1185">Reference proteome</keyword>
<gene>
    <name evidence="3" type="ORF">EG68_08200</name>
</gene>